<evidence type="ECO:0000256" key="2">
    <source>
        <dbReference type="ARBA" id="ARBA00022729"/>
    </source>
</evidence>
<dbReference type="VEuPathDB" id="CryptoDB:Cvel_17962"/>
<accession>A0A0G4FPX4</accession>
<dbReference type="CDD" id="cd10918">
    <property type="entry name" value="CE4_NodB_like_5s_6s"/>
    <property type="match status" value="1"/>
</dbReference>
<feature type="domain" description="NodB homology" evidence="3">
    <location>
        <begin position="58"/>
        <end position="324"/>
    </location>
</feature>
<evidence type="ECO:0000259" key="3">
    <source>
        <dbReference type="PROSITE" id="PS51677"/>
    </source>
</evidence>
<dbReference type="GO" id="GO:0005576">
    <property type="term" value="C:extracellular region"/>
    <property type="evidence" value="ECO:0007669"/>
    <property type="project" value="UniProtKB-SubCell"/>
</dbReference>
<sequence>MQAHSVMFHYLHNNQHPATQGSISDEELEQMITYIGRERIIDASEFLHRAAASDLRPGDVAFSFDDGLRCHYEVAGPVLRKHNIKAFFFVNTAPLDGVLDRLEIYRIFRNRCFKDVEQFNKEFEEAVVRSKYGTEARERLRDFDPKEYLKHLHFYSDGDRTMRFLRDQVLGKQKYEEILEEMISERTTVEALCEGAWMDQKMLCELREAGHLIGLHTHNHPTTCDQLSDEEVRNEYSTNAAHLKRALGTQWRPETAAYPCGKLTQTTPGILNGMGVKMAFMASFSEKGPFDDPFRVQRTDSSDVMRLMCSHSASEKEGKSERQQ</sequence>
<dbReference type="InterPro" id="IPR011330">
    <property type="entry name" value="Glyco_hydro/deAcase_b/a-brl"/>
</dbReference>
<dbReference type="InterPro" id="IPR002509">
    <property type="entry name" value="NODB_dom"/>
</dbReference>
<dbReference type="AlphaFoldDB" id="A0A0G4FPX4"/>
<dbReference type="PANTHER" id="PTHR34216:SF3">
    <property type="entry name" value="POLY-BETA-1,6-N-ACETYL-D-GLUCOSAMINE N-DEACETYLASE"/>
    <property type="match status" value="1"/>
</dbReference>
<dbReference type="Pfam" id="PF01522">
    <property type="entry name" value="Polysacc_deac_1"/>
    <property type="match status" value="2"/>
</dbReference>
<dbReference type="EMBL" id="CDMZ01000509">
    <property type="protein sequence ID" value="CEM15834.1"/>
    <property type="molecule type" value="Genomic_DNA"/>
</dbReference>
<dbReference type="PANTHER" id="PTHR34216">
    <property type="match status" value="1"/>
</dbReference>
<evidence type="ECO:0000256" key="1">
    <source>
        <dbReference type="ARBA" id="ARBA00004613"/>
    </source>
</evidence>
<gene>
    <name evidence="4" type="ORF">Cvel_17962</name>
</gene>
<keyword evidence="2" id="KW-0732">Signal</keyword>
<dbReference type="Gene3D" id="3.20.20.370">
    <property type="entry name" value="Glycoside hydrolase/deacetylase"/>
    <property type="match status" value="1"/>
</dbReference>
<dbReference type="GO" id="GO:0005975">
    <property type="term" value="P:carbohydrate metabolic process"/>
    <property type="evidence" value="ECO:0007669"/>
    <property type="project" value="InterPro"/>
</dbReference>
<organism evidence="4">
    <name type="scientific">Chromera velia CCMP2878</name>
    <dbReference type="NCBI Taxonomy" id="1169474"/>
    <lineage>
        <taxon>Eukaryota</taxon>
        <taxon>Sar</taxon>
        <taxon>Alveolata</taxon>
        <taxon>Colpodellida</taxon>
        <taxon>Chromeraceae</taxon>
        <taxon>Chromera</taxon>
    </lineage>
</organism>
<dbReference type="PROSITE" id="PS51677">
    <property type="entry name" value="NODB"/>
    <property type="match status" value="1"/>
</dbReference>
<dbReference type="GO" id="GO:0016810">
    <property type="term" value="F:hydrolase activity, acting on carbon-nitrogen (but not peptide) bonds"/>
    <property type="evidence" value="ECO:0007669"/>
    <property type="project" value="InterPro"/>
</dbReference>
<evidence type="ECO:0000313" key="4">
    <source>
        <dbReference type="EMBL" id="CEM15834.1"/>
    </source>
</evidence>
<proteinExistence type="predicted"/>
<name>A0A0G4FPX4_9ALVE</name>
<dbReference type="SUPFAM" id="SSF88713">
    <property type="entry name" value="Glycoside hydrolase/deacetylase"/>
    <property type="match status" value="1"/>
</dbReference>
<dbReference type="InterPro" id="IPR051398">
    <property type="entry name" value="Polysacch_Deacetylase"/>
</dbReference>
<reference evidence="4" key="1">
    <citation type="submission" date="2014-11" db="EMBL/GenBank/DDBJ databases">
        <authorList>
            <person name="Otto D Thomas"/>
            <person name="Naeem Raeece"/>
        </authorList>
    </citation>
    <scope>NUCLEOTIDE SEQUENCE</scope>
</reference>
<protein>
    <recommendedName>
        <fullName evidence="3">NodB homology domain-containing protein</fullName>
    </recommendedName>
</protein>
<comment type="subcellular location">
    <subcellularLocation>
        <location evidence="1">Secreted</location>
    </subcellularLocation>
</comment>